<keyword evidence="8" id="KW-1133">Transmembrane helix</keyword>
<dbReference type="FunFam" id="3.40.50.2000:FF:000038">
    <property type="entry name" value="UDP-GlucuronosylTransferase"/>
    <property type="match status" value="1"/>
</dbReference>
<evidence type="ECO:0000256" key="10">
    <source>
        <dbReference type="ARBA" id="ARBA00047475"/>
    </source>
</evidence>
<gene>
    <name evidence="11" type="primary">WBGene00280775</name>
</gene>
<keyword evidence="7" id="KW-0732">Signal</keyword>
<dbReference type="PANTHER" id="PTHR48043">
    <property type="entry name" value="EG:EG0003.4 PROTEIN-RELATED"/>
    <property type="match status" value="1"/>
</dbReference>
<dbReference type="Proteomes" id="UP000005239">
    <property type="component" value="Unassembled WGS sequence"/>
</dbReference>
<keyword evidence="4" id="KW-0328">Glycosyltransferase</keyword>
<dbReference type="InterPro" id="IPR002213">
    <property type="entry name" value="UDP_glucos_trans"/>
</dbReference>
<comment type="catalytic activity">
    <reaction evidence="10">
        <text>glucuronate acceptor + UDP-alpha-D-glucuronate = acceptor beta-D-glucuronoside + UDP + H(+)</text>
        <dbReference type="Rhea" id="RHEA:21032"/>
        <dbReference type="ChEBI" id="CHEBI:15378"/>
        <dbReference type="ChEBI" id="CHEBI:58052"/>
        <dbReference type="ChEBI" id="CHEBI:58223"/>
        <dbReference type="ChEBI" id="CHEBI:132367"/>
        <dbReference type="ChEBI" id="CHEBI:132368"/>
        <dbReference type="EC" id="2.4.1.17"/>
    </reaction>
</comment>
<dbReference type="CDD" id="cd03784">
    <property type="entry name" value="GT1_Gtf-like"/>
    <property type="match status" value="1"/>
</dbReference>
<dbReference type="SUPFAM" id="SSF53756">
    <property type="entry name" value="UDP-Glycosyltransferase/glycogen phosphorylase"/>
    <property type="match status" value="1"/>
</dbReference>
<evidence type="ECO:0000256" key="5">
    <source>
        <dbReference type="ARBA" id="ARBA00022679"/>
    </source>
</evidence>
<proteinExistence type="inferred from homology"/>
<evidence type="ECO:0000256" key="3">
    <source>
        <dbReference type="ARBA" id="ARBA00012544"/>
    </source>
</evidence>
<comment type="similarity">
    <text evidence="2">Belongs to the UDP-glycosyltransferase family.</text>
</comment>
<dbReference type="InterPro" id="IPR050271">
    <property type="entry name" value="UDP-glycosyltransferase"/>
</dbReference>
<dbReference type="Pfam" id="PF00201">
    <property type="entry name" value="UDPGT"/>
    <property type="match status" value="1"/>
</dbReference>
<name>A0A2A6D1G2_PRIPA</name>
<evidence type="ECO:0000313" key="11">
    <source>
        <dbReference type="EnsemblMetazoa" id="PPA42406.1"/>
    </source>
</evidence>
<reference evidence="12" key="1">
    <citation type="journal article" date="2008" name="Nat. Genet.">
        <title>The Pristionchus pacificus genome provides a unique perspective on nematode lifestyle and parasitism.</title>
        <authorList>
            <person name="Dieterich C."/>
            <person name="Clifton S.W."/>
            <person name="Schuster L.N."/>
            <person name="Chinwalla A."/>
            <person name="Delehaunty K."/>
            <person name="Dinkelacker I."/>
            <person name="Fulton L."/>
            <person name="Fulton R."/>
            <person name="Godfrey J."/>
            <person name="Minx P."/>
            <person name="Mitreva M."/>
            <person name="Roeseler W."/>
            <person name="Tian H."/>
            <person name="Witte H."/>
            <person name="Yang S.P."/>
            <person name="Wilson R.K."/>
            <person name="Sommer R.J."/>
        </authorList>
    </citation>
    <scope>NUCLEOTIDE SEQUENCE [LARGE SCALE GENOMIC DNA]</scope>
    <source>
        <strain evidence="12">PS312</strain>
    </source>
</reference>
<dbReference type="GO" id="GO:0016020">
    <property type="term" value="C:membrane"/>
    <property type="evidence" value="ECO:0007669"/>
    <property type="project" value="UniProtKB-SubCell"/>
</dbReference>
<keyword evidence="12" id="KW-1185">Reference proteome</keyword>
<keyword evidence="5" id="KW-0808">Transferase</keyword>
<evidence type="ECO:0000313" key="12">
    <source>
        <dbReference type="Proteomes" id="UP000005239"/>
    </source>
</evidence>
<evidence type="ECO:0000256" key="1">
    <source>
        <dbReference type="ARBA" id="ARBA00004167"/>
    </source>
</evidence>
<evidence type="ECO:0000256" key="7">
    <source>
        <dbReference type="ARBA" id="ARBA00022729"/>
    </source>
</evidence>
<dbReference type="OrthoDB" id="5835829at2759"/>
<dbReference type="Gene3D" id="3.40.50.2000">
    <property type="entry name" value="Glycogen Phosphorylase B"/>
    <property type="match status" value="1"/>
</dbReference>
<dbReference type="EnsemblMetazoa" id="PPA42406.1">
    <property type="protein sequence ID" value="PPA42406.1"/>
    <property type="gene ID" value="WBGene00280775"/>
</dbReference>
<dbReference type="GO" id="GO:0008194">
    <property type="term" value="F:UDP-glycosyltransferase activity"/>
    <property type="evidence" value="ECO:0000318"/>
    <property type="project" value="GO_Central"/>
</dbReference>
<dbReference type="GO" id="GO:0015020">
    <property type="term" value="F:glucuronosyltransferase activity"/>
    <property type="evidence" value="ECO:0007669"/>
    <property type="project" value="UniProtKB-EC"/>
</dbReference>
<sequence>MRLASILLLVFLFHVVPSYKILVFNPRFSQSITNFLGNIADTLVDAGHNVTTLTSIINPNLRDSTQKSTKIYVHQTEKVKKITASMNLEKADFFHYEDLNAFSGIPFGHSFTAWFNAQCEGVLDEPGLIERLRRHKFDVMIVENFETCGIGLSHVLKPKSLITTAGSVPMAQQGEDFGMDSALSYNPNPLITHVDVHSFWSRAWNLYATLAFRAMWYPTRTEMDALFRKRFGPTFPSVYVSFRDSFLEINVRNQLEHYTFINQEPLIDFATPLLSRTIFIGGIGAKEPKKLDKDLERIFSLRNNTVLISFGSIVQSHALPLQVKRNILKTVARFPEITFLWKYERPEDAFAKAAIAATPNLHMLKWTPQNHILAHKRLHAFITHGRMASTQETAVRGKPGLFIPFFVDQPRNSGMMERNGLGKVYHKRDLYDAEKFYTAVKDLIENESYHKNMERIATMIAAKPFSSRDQLVKTVEFAARFGPSPALRPQSFDMSWIEYYNLDIIAIVGVISTVAAIMALKITVYVIAQLSSVVKFKLE</sequence>
<protein>
    <recommendedName>
        <fullName evidence="3">glucuronosyltransferase</fullName>
        <ecNumber evidence="3">2.4.1.17</ecNumber>
    </recommendedName>
</protein>
<comment type="subcellular location">
    <subcellularLocation>
        <location evidence="1">Membrane</location>
        <topology evidence="1">Single-pass membrane protein</topology>
    </subcellularLocation>
</comment>
<evidence type="ECO:0000256" key="8">
    <source>
        <dbReference type="ARBA" id="ARBA00022989"/>
    </source>
</evidence>
<accession>A0A2A6D1G2</accession>
<accession>A0A8R1V266</accession>
<dbReference type="PANTHER" id="PTHR48043:SF23">
    <property type="entry name" value="UDP-GLUCURONOSYLTRANSFERASE"/>
    <property type="match status" value="1"/>
</dbReference>
<organism evidence="11 12">
    <name type="scientific">Pristionchus pacificus</name>
    <name type="common">Parasitic nematode worm</name>
    <dbReference type="NCBI Taxonomy" id="54126"/>
    <lineage>
        <taxon>Eukaryota</taxon>
        <taxon>Metazoa</taxon>
        <taxon>Ecdysozoa</taxon>
        <taxon>Nematoda</taxon>
        <taxon>Chromadorea</taxon>
        <taxon>Rhabditida</taxon>
        <taxon>Rhabditina</taxon>
        <taxon>Diplogasteromorpha</taxon>
        <taxon>Diplogasteroidea</taxon>
        <taxon>Neodiplogasteridae</taxon>
        <taxon>Pristionchus</taxon>
    </lineage>
</organism>
<dbReference type="EC" id="2.4.1.17" evidence="3"/>
<evidence type="ECO:0000256" key="9">
    <source>
        <dbReference type="ARBA" id="ARBA00023136"/>
    </source>
</evidence>
<reference evidence="11" key="2">
    <citation type="submission" date="2022-06" db="UniProtKB">
        <authorList>
            <consortium name="EnsemblMetazoa"/>
        </authorList>
    </citation>
    <scope>IDENTIFICATION</scope>
    <source>
        <strain evidence="11">PS312</strain>
    </source>
</reference>
<evidence type="ECO:0000256" key="6">
    <source>
        <dbReference type="ARBA" id="ARBA00022692"/>
    </source>
</evidence>
<dbReference type="AlphaFoldDB" id="A0A2A6D1G2"/>
<keyword evidence="9" id="KW-0472">Membrane</keyword>
<keyword evidence="6" id="KW-0812">Transmembrane</keyword>
<evidence type="ECO:0000256" key="2">
    <source>
        <dbReference type="ARBA" id="ARBA00009995"/>
    </source>
</evidence>
<evidence type="ECO:0000256" key="4">
    <source>
        <dbReference type="ARBA" id="ARBA00022676"/>
    </source>
</evidence>